<dbReference type="PANTHER" id="PTHR45856">
    <property type="entry name" value="ALPHA/BETA-HYDROLASES SUPERFAMILY PROTEIN"/>
    <property type="match status" value="1"/>
</dbReference>
<evidence type="ECO:0000259" key="1">
    <source>
        <dbReference type="Pfam" id="PF01764"/>
    </source>
</evidence>
<dbReference type="SUPFAM" id="SSF53474">
    <property type="entry name" value="alpha/beta-Hydrolases"/>
    <property type="match status" value="1"/>
</dbReference>
<dbReference type="Gene3D" id="3.40.50.1820">
    <property type="entry name" value="alpha/beta hydrolase"/>
    <property type="match status" value="1"/>
</dbReference>
<name>A0A6C0IRG5_9ZZZZ</name>
<reference evidence="2" key="1">
    <citation type="journal article" date="2020" name="Nature">
        <title>Giant virus diversity and host interactions through global metagenomics.</title>
        <authorList>
            <person name="Schulz F."/>
            <person name="Roux S."/>
            <person name="Paez-Espino D."/>
            <person name="Jungbluth S."/>
            <person name="Walsh D.A."/>
            <person name="Denef V.J."/>
            <person name="McMahon K.D."/>
            <person name="Konstantinidis K.T."/>
            <person name="Eloe-Fadrosh E.A."/>
            <person name="Kyrpides N.C."/>
            <person name="Woyke T."/>
        </authorList>
    </citation>
    <scope>NUCLEOTIDE SEQUENCE</scope>
    <source>
        <strain evidence="2">GVMAG-M-3300024258-14</strain>
    </source>
</reference>
<evidence type="ECO:0000313" key="2">
    <source>
        <dbReference type="EMBL" id="QHT94093.1"/>
    </source>
</evidence>
<accession>A0A6C0IRG5</accession>
<dbReference type="AlphaFoldDB" id="A0A6C0IRG5"/>
<protein>
    <recommendedName>
        <fullName evidence="1">Fungal lipase-type domain-containing protein</fullName>
    </recommendedName>
</protein>
<dbReference type="InterPro" id="IPR002921">
    <property type="entry name" value="Fungal_lipase-type"/>
</dbReference>
<feature type="domain" description="Fungal lipase-type" evidence="1">
    <location>
        <begin position="86"/>
        <end position="221"/>
    </location>
</feature>
<dbReference type="CDD" id="cd00519">
    <property type="entry name" value="Lipase_3"/>
    <property type="match status" value="1"/>
</dbReference>
<sequence>MNLIIFLFYFLFLQKIFVFVFSNQIKSNNNHIVNTNLIQTSIQISQLSYCPYDENNIYTNNIIVYNIEHVGVRAIVGFNSDYNAIFVSYRGSTNIINWINNAHLKLTYPFEYNLNAGVESGFYNSYRKVYNDVIKSILYTSDLFGVYDVLLTGHSMGAISTILALDLTHYYDQYNIIGLITFGSPRIGNNAFVKAINLLPIDYSYRVVHNDDVVPHLPPIEFNYSHVNTEIWYNENNSEYIICLNPIKCNSSCGDNKCLNTDDHLNYLNVSMGSYGDC</sequence>
<dbReference type="GO" id="GO:0006629">
    <property type="term" value="P:lipid metabolic process"/>
    <property type="evidence" value="ECO:0007669"/>
    <property type="project" value="InterPro"/>
</dbReference>
<organism evidence="2">
    <name type="scientific">viral metagenome</name>
    <dbReference type="NCBI Taxonomy" id="1070528"/>
    <lineage>
        <taxon>unclassified sequences</taxon>
        <taxon>metagenomes</taxon>
        <taxon>organismal metagenomes</taxon>
    </lineage>
</organism>
<dbReference type="EMBL" id="MN740214">
    <property type="protein sequence ID" value="QHT94093.1"/>
    <property type="molecule type" value="Genomic_DNA"/>
</dbReference>
<dbReference type="Pfam" id="PF01764">
    <property type="entry name" value="Lipase_3"/>
    <property type="match status" value="1"/>
</dbReference>
<dbReference type="InterPro" id="IPR029058">
    <property type="entry name" value="AB_hydrolase_fold"/>
</dbReference>
<dbReference type="PANTHER" id="PTHR45856:SF25">
    <property type="entry name" value="FUNGAL LIPASE-LIKE DOMAIN-CONTAINING PROTEIN"/>
    <property type="match status" value="1"/>
</dbReference>
<proteinExistence type="predicted"/>
<dbReference type="InterPro" id="IPR051218">
    <property type="entry name" value="Sec_MonoDiacylglyc_Lipase"/>
</dbReference>